<evidence type="ECO:0000259" key="11">
    <source>
        <dbReference type="SMART" id="SM01311"/>
    </source>
</evidence>
<dbReference type="GO" id="GO:0006390">
    <property type="term" value="P:mitochondrial transcription"/>
    <property type="evidence" value="ECO:0007669"/>
    <property type="project" value="TreeGrafter"/>
</dbReference>
<dbReference type="Gene3D" id="1.10.287.260">
    <property type="match status" value="1"/>
</dbReference>
<dbReference type="Pfam" id="PF00940">
    <property type="entry name" value="RNA_pol"/>
    <property type="match status" value="1"/>
</dbReference>
<evidence type="ECO:0000313" key="12">
    <source>
        <dbReference type="EMBL" id="KAH3661544.1"/>
    </source>
</evidence>
<sequence length="1322" mass="150069">MMNFFSTRRHAKQLALSAARAKRFVGATKSRKATLFSGQTYDKSAHQTAAILGSNKFNHIKYSDLEEILLSSSVDNILTPSSSNIIRSWSLFEACLFSKDFERADMILQSIASVKSAQDKSKPTKYFYDGVCEFLSTWGRKDGVSITEIKDWLKTFSAVNPSFRSQPRIVAWIIRLKLEKNSPITDILSDIDTYSVARPQQKKADIFRYVDIIGADNIRTLVNADPSLVNELPKEYKEFFKLFVGQNDQQTSLEGMEVPESLDGVREKPLEVSQVPDSTIEKSASGQSESVVNEMDELMPVSSFNLKAIRHTLLGLVNNYNGEGKFLDKFFSLAKQEKLDIDYDYYENSELKPDFFEMKSSLPADQHEKFDMVLDMVSEDRQKFLESTSIESARLKWEHEFEKIKDKSMPSSVGSYLHDWLKSIEPLVAKEIDEYWVARKLETKGKLKNASAFDHERYTQKLKYGPYLSLIDPSKSSITTILEVLKTCISSDLARGAPVSKVVMSIGRALELEFKAERLLAADIDVHKNFRAIRKTTEFKKYLRGTRASKLIEEAELKAESAAGECVSATSWDSDSRCRVGSVMLSLLLQVAKVDVEGTDPVSGEKKTALAPAFYHTYDYQNGSKIGVIKLNTNFASKLGTERVDNTLQPHFMPMIAKPRPWTTHDDGGYFLKRSPVLKAKNSPEQAAYAKTAASHGKIDNVLQALNNLGFTAWTVNKDVLKVMIEAWNTGEEFLEIPKFQETLELPPPPSGDCTLEAFFKHKKLCQQLCREYSKNRSMRCDTNYKLEIARAYVGERIFFPHSLDFRGRAYPMPPYFNHLGNDLSRGLLKFWKGKELGEEGLRWLKIHVCNLLGFDKLPLDERVKYVDDNMEKIFDSARDPWNGSRLWVEADKPWQFLASAIELERAYQLEDPTKFVSHQPVHQDGTCNGLQHYAALGGDMEGAKQVNLVPGDKPSDVYTHVAHLVQRSVDEDVRDGVSDAEIVKDVISRKLVKQTVMTSVYGVTYVGARAQITKRLKEIEMNDLQILPASKYLTQKVFKAIRELFDNAHAIQDWLIIAAKRVSKSIRTDVEIMDDTDYMCSVIWTTPLGLPVVQPYREYKGKPVETALQTITIVDPYQPKRVDGRKQASGFPPNFIHSLDATHMILSANKCSEAGLTFSSVHDSYWTHASDVSVMNKVLRDQFVHLHTNNLVEKLDAELRMRYGDTLMVYEIDQGTEMGLAYKHFRYLLSKTLKRSPTLIDEAMTERQRQILLKSKDPEEVKQGKEMVTPVTIAEELQFKPSPRDEVNKGTTILVPFDLPPVPPRGDFDVGMVRDSLYFFS</sequence>
<dbReference type="InterPro" id="IPR037159">
    <property type="entry name" value="RNA_POL_N_sf"/>
</dbReference>
<keyword evidence="8 10" id="KW-0804">Transcription</keyword>
<keyword evidence="3 10" id="KW-0240">DNA-directed RNA polymerase</keyword>
<dbReference type="InterPro" id="IPR024075">
    <property type="entry name" value="DNA-dir_RNA_pol_helix_hairp_sf"/>
</dbReference>
<dbReference type="InterPro" id="IPR043502">
    <property type="entry name" value="DNA/RNA_pol_sf"/>
</dbReference>
<keyword evidence="7" id="KW-0496">Mitochondrion</keyword>
<dbReference type="FunFam" id="1.10.150.20:FF:000041">
    <property type="entry name" value="DNA-directed RNA polymerase"/>
    <property type="match status" value="1"/>
</dbReference>
<dbReference type="EC" id="2.7.7.6" evidence="10"/>
<dbReference type="GO" id="GO:0034245">
    <property type="term" value="C:mitochondrial DNA-directed RNA polymerase complex"/>
    <property type="evidence" value="ECO:0007669"/>
    <property type="project" value="TreeGrafter"/>
</dbReference>
<dbReference type="EMBL" id="JAEUBE010000439">
    <property type="protein sequence ID" value="KAH3661544.1"/>
    <property type="molecule type" value="Genomic_DNA"/>
</dbReference>
<evidence type="ECO:0000313" key="13">
    <source>
        <dbReference type="Proteomes" id="UP000769157"/>
    </source>
</evidence>
<evidence type="ECO:0000256" key="1">
    <source>
        <dbReference type="ARBA" id="ARBA00004173"/>
    </source>
</evidence>
<evidence type="ECO:0000256" key="4">
    <source>
        <dbReference type="ARBA" id="ARBA00022679"/>
    </source>
</evidence>
<proteinExistence type="inferred from homology"/>
<gene>
    <name evidence="12" type="ORF">OGAPHI_006392</name>
</gene>
<evidence type="ECO:0000256" key="10">
    <source>
        <dbReference type="RuleBase" id="RU003805"/>
    </source>
</evidence>
<keyword evidence="13" id="KW-1185">Reference proteome</keyword>
<dbReference type="FunFam" id="1.10.287.280:FF:000001">
    <property type="entry name" value="DNA-directed RNA polymerase"/>
    <property type="match status" value="1"/>
</dbReference>
<dbReference type="PANTHER" id="PTHR10102:SF0">
    <property type="entry name" value="DNA-DIRECTED RNA POLYMERASE, MITOCHONDRIAL"/>
    <property type="match status" value="1"/>
</dbReference>
<reference evidence="12" key="1">
    <citation type="journal article" date="2021" name="Open Biol.">
        <title>Shared evolutionary footprints suggest mitochondrial oxidative damage underlies multiple complex I losses in fungi.</title>
        <authorList>
            <person name="Schikora-Tamarit M.A."/>
            <person name="Marcet-Houben M."/>
            <person name="Nosek J."/>
            <person name="Gabaldon T."/>
        </authorList>
    </citation>
    <scope>NUCLEOTIDE SEQUENCE</scope>
    <source>
        <strain evidence="12">CBS6075</strain>
    </source>
</reference>
<dbReference type="PANTHER" id="PTHR10102">
    <property type="entry name" value="DNA-DIRECTED RNA POLYMERASE, MITOCHONDRIAL"/>
    <property type="match status" value="1"/>
</dbReference>
<dbReference type="Pfam" id="PF14700">
    <property type="entry name" value="RPOL_N"/>
    <property type="match status" value="1"/>
</dbReference>
<dbReference type="Proteomes" id="UP000769157">
    <property type="component" value="Unassembled WGS sequence"/>
</dbReference>
<reference evidence="12" key="2">
    <citation type="submission" date="2021-01" db="EMBL/GenBank/DDBJ databases">
        <authorList>
            <person name="Schikora-Tamarit M.A."/>
        </authorList>
    </citation>
    <scope>NUCLEOTIDE SEQUENCE</scope>
    <source>
        <strain evidence="12">CBS6075</strain>
    </source>
</reference>
<accession>A0A9P8NYT2</accession>
<dbReference type="InterPro" id="IPR046950">
    <property type="entry name" value="DNA-dir_Rpol_C_phage-type"/>
</dbReference>
<dbReference type="SUPFAM" id="SSF56672">
    <property type="entry name" value="DNA/RNA polymerases"/>
    <property type="match status" value="1"/>
</dbReference>
<evidence type="ECO:0000256" key="9">
    <source>
        <dbReference type="ARBA" id="ARBA00048552"/>
    </source>
</evidence>
<evidence type="ECO:0000256" key="3">
    <source>
        <dbReference type="ARBA" id="ARBA00022478"/>
    </source>
</evidence>
<name>A0A9P8NYT2_9ASCO</name>
<keyword evidence="6" id="KW-0809">Transit peptide</keyword>
<evidence type="ECO:0000256" key="7">
    <source>
        <dbReference type="ARBA" id="ARBA00023128"/>
    </source>
</evidence>
<dbReference type="RefSeq" id="XP_046058657.1">
    <property type="nucleotide sequence ID" value="XM_046207674.1"/>
</dbReference>
<evidence type="ECO:0000256" key="5">
    <source>
        <dbReference type="ARBA" id="ARBA00022695"/>
    </source>
</evidence>
<dbReference type="PROSITE" id="PS00900">
    <property type="entry name" value="RNA_POL_PHAGE_1"/>
    <property type="match status" value="1"/>
</dbReference>
<dbReference type="InterPro" id="IPR029262">
    <property type="entry name" value="RPOL_N"/>
</dbReference>
<evidence type="ECO:0000256" key="2">
    <source>
        <dbReference type="ARBA" id="ARBA00009493"/>
    </source>
</evidence>
<dbReference type="GO" id="GO:0003899">
    <property type="term" value="F:DNA-directed RNA polymerase activity"/>
    <property type="evidence" value="ECO:0007669"/>
    <property type="project" value="UniProtKB-EC"/>
</dbReference>
<comment type="function">
    <text evidence="10">DNA-dependent RNA polymerase catalyzes the transcription of DNA into RNA using the four ribonucleoside triphosphates as substrates.</text>
</comment>
<keyword evidence="5 10" id="KW-0548">Nucleotidyltransferase</keyword>
<comment type="caution">
    <text evidence="12">The sequence shown here is derived from an EMBL/GenBank/DDBJ whole genome shotgun (WGS) entry which is preliminary data.</text>
</comment>
<evidence type="ECO:0000256" key="8">
    <source>
        <dbReference type="ARBA" id="ARBA00023163"/>
    </source>
</evidence>
<evidence type="ECO:0000256" key="6">
    <source>
        <dbReference type="ARBA" id="ARBA00022946"/>
    </source>
</evidence>
<dbReference type="GeneID" id="70238356"/>
<dbReference type="SMART" id="SM01311">
    <property type="entry name" value="RPOL_N"/>
    <property type="match status" value="1"/>
</dbReference>
<feature type="domain" description="DNA-directed RNA polymerase N-terminal" evidence="11">
    <location>
        <begin position="380"/>
        <end position="711"/>
    </location>
</feature>
<dbReference type="Gene3D" id="1.10.150.20">
    <property type="entry name" value="5' to 3' exonuclease, C-terminal subdomain"/>
    <property type="match status" value="1"/>
</dbReference>
<dbReference type="InterPro" id="IPR002092">
    <property type="entry name" value="DNA-dir_Rpol_phage-type"/>
</dbReference>
<dbReference type="GO" id="GO:0001018">
    <property type="term" value="F:mitochondrial promoter sequence-specific DNA binding"/>
    <property type="evidence" value="ECO:0007669"/>
    <property type="project" value="TreeGrafter"/>
</dbReference>
<dbReference type="Gene3D" id="1.10.1320.10">
    <property type="entry name" value="DNA-directed RNA polymerase, N-terminal domain"/>
    <property type="match status" value="1"/>
</dbReference>
<dbReference type="PROSITE" id="PS00489">
    <property type="entry name" value="RNA_POL_PHAGE_2"/>
    <property type="match status" value="1"/>
</dbReference>
<organism evidence="12 13">
    <name type="scientific">Ogataea philodendri</name>
    <dbReference type="NCBI Taxonomy" id="1378263"/>
    <lineage>
        <taxon>Eukaryota</taxon>
        <taxon>Fungi</taxon>
        <taxon>Dikarya</taxon>
        <taxon>Ascomycota</taxon>
        <taxon>Saccharomycotina</taxon>
        <taxon>Pichiomycetes</taxon>
        <taxon>Pichiales</taxon>
        <taxon>Pichiaceae</taxon>
        <taxon>Ogataea</taxon>
    </lineage>
</organism>
<keyword evidence="4 10" id="KW-0808">Transferase</keyword>
<protein>
    <recommendedName>
        <fullName evidence="10">DNA-directed RNA polymerase</fullName>
        <ecNumber evidence="10">2.7.7.6</ecNumber>
    </recommendedName>
</protein>
<dbReference type="OrthoDB" id="276422at2759"/>
<comment type="subcellular location">
    <subcellularLocation>
        <location evidence="1">Mitochondrion</location>
    </subcellularLocation>
</comment>
<dbReference type="Gene3D" id="1.10.287.280">
    <property type="match status" value="1"/>
</dbReference>
<comment type="catalytic activity">
    <reaction evidence="9 10">
        <text>RNA(n) + a ribonucleoside 5'-triphosphate = RNA(n+1) + diphosphate</text>
        <dbReference type="Rhea" id="RHEA:21248"/>
        <dbReference type="Rhea" id="RHEA-COMP:14527"/>
        <dbReference type="Rhea" id="RHEA-COMP:17342"/>
        <dbReference type="ChEBI" id="CHEBI:33019"/>
        <dbReference type="ChEBI" id="CHEBI:61557"/>
        <dbReference type="ChEBI" id="CHEBI:140395"/>
        <dbReference type="EC" id="2.7.7.6"/>
    </reaction>
</comment>
<comment type="similarity">
    <text evidence="2 10">Belongs to the phage and mitochondrial RNA polymerase family.</text>
</comment>